<evidence type="ECO:0000313" key="3">
    <source>
        <dbReference type="Proteomes" id="UP000184139"/>
    </source>
</evidence>
<dbReference type="RefSeq" id="WP_208609745.1">
    <property type="nucleotide sequence ID" value="NZ_FQXS01000006.1"/>
</dbReference>
<dbReference type="HAMAP" id="MF_00386">
    <property type="entry name" value="UPF0161_YidD"/>
    <property type="match status" value="1"/>
</dbReference>
<comment type="subcellular location">
    <subcellularLocation>
        <location evidence="1">Cell membrane</location>
        <topology evidence="1">Peripheral membrane protein</topology>
        <orientation evidence="1">Cytoplasmic side</orientation>
    </subcellularLocation>
</comment>
<dbReference type="Pfam" id="PF01809">
    <property type="entry name" value="YidD"/>
    <property type="match status" value="1"/>
</dbReference>
<dbReference type="NCBIfam" id="TIGR00278">
    <property type="entry name" value="membrane protein insertion efficiency factor YidD"/>
    <property type="match status" value="1"/>
</dbReference>
<accession>A0A1M5V099</accession>
<protein>
    <recommendedName>
        <fullName evidence="1">Putative membrane protein insertion efficiency factor</fullName>
    </recommendedName>
</protein>
<keyword evidence="1" id="KW-0472">Membrane</keyword>
<keyword evidence="3" id="KW-1185">Reference proteome</keyword>
<dbReference type="AlphaFoldDB" id="A0A1M5V099"/>
<reference evidence="2 3" key="1">
    <citation type="submission" date="2016-11" db="EMBL/GenBank/DDBJ databases">
        <authorList>
            <person name="Jaros S."/>
            <person name="Januszkiewicz K."/>
            <person name="Wedrychowicz H."/>
        </authorList>
    </citation>
    <scope>NUCLEOTIDE SEQUENCE [LARGE SCALE GENOMIC DNA]</scope>
    <source>
        <strain evidence="2 3">DSM 9705</strain>
    </source>
</reference>
<evidence type="ECO:0000256" key="1">
    <source>
        <dbReference type="HAMAP-Rule" id="MF_00386"/>
    </source>
</evidence>
<comment type="similarity">
    <text evidence="1">Belongs to the UPF0161 family.</text>
</comment>
<dbReference type="EMBL" id="FQXS01000006">
    <property type="protein sequence ID" value="SHH68518.1"/>
    <property type="molecule type" value="Genomic_DNA"/>
</dbReference>
<evidence type="ECO:0000313" key="2">
    <source>
        <dbReference type="EMBL" id="SHH68518.1"/>
    </source>
</evidence>
<gene>
    <name evidence="2" type="ORF">SAMN02745124_01436</name>
</gene>
<dbReference type="Proteomes" id="UP000184139">
    <property type="component" value="Unassembled WGS sequence"/>
</dbReference>
<organism evidence="2 3">
    <name type="scientific">Desulfofustis glycolicus DSM 9705</name>
    <dbReference type="NCBI Taxonomy" id="1121409"/>
    <lineage>
        <taxon>Bacteria</taxon>
        <taxon>Pseudomonadati</taxon>
        <taxon>Thermodesulfobacteriota</taxon>
        <taxon>Desulfobulbia</taxon>
        <taxon>Desulfobulbales</taxon>
        <taxon>Desulfocapsaceae</taxon>
        <taxon>Desulfofustis</taxon>
    </lineage>
</organism>
<dbReference type="STRING" id="1121409.SAMN02745124_01436"/>
<sequence>MNPVGRSGIIAQLFIAFIRGYQYLLSPVFPPACRFYPTCSVYTIEAIRHYGALRGLAKGLWRILRCHPFSRGGYDPVA</sequence>
<dbReference type="PANTHER" id="PTHR33383:SF1">
    <property type="entry name" value="MEMBRANE PROTEIN INSERTION EFFICIENCY FACTOR-RELATED"/>
    <property type="match status" value="1"/>
</dbReference>
<name>A0A1M5V099_9BACT</name>
<dbReference type="PANTHER" id="PTHR33383">
    <property type="entry name" value="MEMBRANE PROTEIN INSERTION EFFICIENCY FACTOR-RELATED"/>
    <property type="match status" value="1"/>
</dbReference>
<dbReference type="GO" id="GO:0005886">
    <property type="term" value="C:plasma membrane"/>
    <property type="evidence" value="ECO:0007669"/>
    <property type="project" value="UniProtKB-SubCell"/>
</dbReference>
<dbReference type="InterPro" id="IPR002696">
    <property type="entry name" value="Membr_insert_effic_factor_YidD"/>
</dbReference>
<dbReference type="SMART" id="SM01234">
    <property type="entry name" value="Haemolytic"/>
    <property type="match status" value="1"/>
</dbReference>
<keyword evidence="1" id="KW-1003">Cell membrane</keyword>
<comment type="function">
    <text evidence="1">Could be involved in insertion of integral membrane proteins into the membrane.</text>
</comment>
<proteinExistence type="inferred from homology"/>